<dbReference type="InterPro" id="IPR009078">
    <property type="entry name" value="Ferritin-like_SF"/>
</dbReference>
<dbReference type="InterPro" id="IPR009040">
    <property type="entry name" value="Ferritin-like_diiron"/>
</dbReference>
<feature type="binding site" evidence="6">
    <location>
        <position position="108"/>
    </location>
    <ligand>
        <name>Fe cation</name>
        <dbReference type="ChEBI" id="CHEBI:24875"/>
        <label>2</label>
    </ligand>
</feature>
<dbReference type="Gene3D" id="1.20.1260.10">
    <property type="match status" value="1"/>
</dbReference>
<dbReference type="GO" id="GO:0008198">
    <property type="term" value="F:ferrous iron binding"/>
    <property type="evidence" value="ECO:0007669"/>
    <property type="project" value="TreeGrafter"/>
</dbReference>
<dbReference type="Ensembl" id="ENSSSUT00005036828.1">
    <property type="protein sequence ID" value="ENSSSUP00005032289.1"/>
    <property type="gene ID" value="ENSSSUG00005020798.1"/>
</dbReference>
<reference evidence="9" key="1">
    <citation type="submission" date="2025-08" db="UniProtKB">
        <authorList>
            <consortium name="Ensembl"/>
        </authorList>
    </citation>
    <scope>IDENTIFICATION</scope>
</reference>
<evidence type="ECO:0000256" key="4">
    <source>
        <dbReference type="ARBA" id="ARBA00023002"/>
    </source>
</evidence>
<dbReference type="Proteomes" id="UP000472268">
    <property type="component" value="Unplaced"/>
</dbReference>
<feature type="binding site" evidence="6">
    <location>
        <position position="28"/>
    </location>
    <ligand>
        <name>Fe cation</name>
        <dbReference type="ChEBI" id="CHEBI:24875"/>
        <label>1</label>
    </ligand>
</feature>
<name>A0A673V5S9_SURSU</name>
<evidence type="ECO:0000256" key="3">
    <source>
        <dbReference type="ARBA" id="ARBA00022723"/>
    </source>
</evidence>
<dbReference type="GO" id="GO:0008199">
    <property type="term" value="F:ferric iron binding"/>
    <property type="evidence" value="ECO:0007669"/>
    <property type="project" value="InterPro"/>
</dbReference>
<feature type="domain" description="Ferritin-like diiron" evidence="8">
    <location>
        <begin position="11"/>
        <end position="160"/>
    </location>
</feature>
<dbReference type="PANTHER" id="PTHR11431">
    <property type="entry name" value="FERRITIN"/>
    <property type="match status" value="1"/>
</dbReference>
<protein>
    <recommendedName>
        <fullName evidence="7">Ferritin</fullName>
    </recommendedName>
</protein>
<organism evidence="9 10">
    <name type="scientific">Suricata suricatta</name>
    <name type="common">Meerkat</name>
    <dbReference type="NCBI Taxonomy" id="37032"/>
    <lineage>
        <taxon>Eukaryota</taxon>
        <taxon>Metazoa</taxon>
        <taxon>Chordata</taxon>
        <taxon>Craniata</taxon>
        <taxon>Vertebrata</taxon>
        <taxon>Euteleostomi</taxon>
        <taxon>Mammalia</taxon>
        <taxon>Eutheria</taxon>
        <taxon>Laurasiatheria</taxon>
        <taxon>Carnivora</taxon>
        <taxon>Feliformia</taxon>
        <taxon>Herpestidae</taxon>
        <taxon>Suricata</taxon>
    </lineage>
</organism>
<dbReference type="PANTHER" id="PTHR11431:SF97">
    <property type="entry name" value="FERRITIN HEAVY POLYPEPTIDE-LIKE 17-RELATED"/>
    <property type="match status" value="1"/>
</dbReference>
<feature type="binding site" evidence="6">
    <location>
        <position position="142"/>
    </location>
    <ligand>
        <name>Fe cation</name>
        <dbReference type="ChEBI" id="CHEBI:24875"/>
        <label>2</label>
    </ligand>
</feature>
<keyword evidence="2 7" id="KW-0409">Iron storage</keyword>
<accession>A0A673V5S9</accession>
<dbReference type="Pfam" id="PF00210">
    <property type="entry name" value="Ferritin"/>
    <property type="match status" value="1"/>
</dbReference>
<evidence type="ECO:0000256" key="7">
    <source>
        <dbReference type="RuleBase" id="RU361145"/>
    </source>
</evidence>
<dbReference type="InterPro" id="IPR001519">
    <property type="entry name" value="Ferritin"/>
</dbReference>
<dbReference type="FunFam" id="1.20.1260.10:FF:000016">
    <property type="entry name" value="Ferritin heavy chain"/>
    <property type="match status" value="1"/>
</dbReference>
<evidence type="ECO:0000313" key="9">
    <source>
        <dbReference type="Ensembl" id="ENSSSUP00005032289.1"/>
    </source>
</evidence>
<dbReference type="GO" id="GO:0004322">
    <property type="term" value="F:ferroxidase activity"/>
    <property type="evidence" value="ECO:0007669"/>
    <property type="project" value="UniProtKB-ARBA"/>
</dbReference>
<dbReference type="GO" id="GO:0006826">
    <property type="term" value="P:iron ion transport"/>
    <property type="evidence" value="ECO:0007669"/>
    <property type="project" value="InterPro"/>
</dbReference>
<keyword evidence="10" id="KW-1185">Reference proteome</keyword>
<dbReference type="GO" id="GO:0006879">
    <property type="term" value="P:intracellular iron ion homeostasis"/>
    <property type="evidence" value="ECO:0007669"/>
    <property type="project" value="UniProtKB-KW"/>
</dbReference>
<dbReference type="SUPFAM" id="SSF47240">
    <property type="entry name" value="Ferritin-like"/>
    <property type="match status" value="1"/>
</dbReference>
<keyword evidence="4" id="KW-0560">Oxidoreductase</keyword>
<reference evidence="9" key="2">
    <citation type="submission" date="2025-09" db="UniProtKB">
        <authorList>
            <consortium name="Ensembl"/>
        </authorList>
    </citation>
    <scope>IDENTIFICATION</scope>
</reference>
<evidence type="ECO:0000259" key="8">
    <source>
        <dbReference type="PROSITE" id="PS50905"/>
    </source>
</evidence>
<evidence type="ECO:0000256" key="6">
    <source>
        <dbReference type="PIRSR" id="PIRSR601519-1"/>
    </source>
</evidence>
<dbReference type="GO" id="GO:0005737">
    <property type="term" value="C:cytoplasm"/>
    <property type="evidence" value="ECO:0007669"/>
    <property type="project" value="TreeGrafter"/>
</dbReference>
<dbReference type="PROSITE" id="PS50905">
    <property type="entry name" value="FERRITIN_LIKE"/>
    <property type="match status" value="1"/>
</dbReference>
<sequence>MAIELPPSVRQNYHPQCEDAVNRHINLELHASFVYLAMSFYFDQNDVALENFAQLFLRQSQRKEELAKQLMKLQNLRGGHLRQHDIRKPDYDDWESGLKALECAFHLEKTLNQSLLALHRVATEKKDPHLCSFLESNFLHQQVKAIKQLSDYITDLRKMGAPDTSLADYLFDKLTLGNSDKN</sequence>
<dbReference type="AlphaFoldDB" id="A0A673V5S9"/>
<dbReference type="OMA" id="NNEKTIM"/>
<dbReference type="CDD" id="cd01056">
    <property type="entry name" value="Euk_Ferritin"/>
    <property type="match status" value="1"/>
</dbReference>
<comment type="function">
    <text evidence="7">Stores iron in a soluble, non-toxic, readily available form. Important for iron homeostasis. Iron is taken up in the ferrous form and deposited as ferric hydroxides after oxidation.</text>
</comment>
<comment type="similarity">
    <text evidence="1 7">Belongs to the ferritin family.</text>
</comment>
<evidence type="ECO:0000256" key="2">
    <source>
        <dbReference type="ARBA" id="ARBA00022434"/>
    </source>
</evidence>
<evidence type="ECO:0000256" key="5">
    <source>
        <dbReference type="ARBA" id="ARBA00023004"/>
    </source>
</evidence>
<dbReference type="InterPro" id="IPR012347">
    <property type="entry name" value="Ferritin-like"/>
</dbReference>
<keyword evidence="5 6" id="KW-0408">Iron</keyword>
<keyword evidence="3 6" id="KW-0479">Metal-binding</keyword>
<proteinExistence type="inferred from homology"/>
<dbReference type="InterPro" id="IPR008331">
    <property type="entry name" value="Ferritin_DPS_dom"/>
</dbReference>
<evidence type="ECO:0000313" key="10">
    <source>
        <dbReference type="Proteomes" id="UP000472268"/>
    </source>
</evidence>
<evidence type="ECO:0000256" key="1">
    <source>
        <dbReference type="ARBA" id="ARBA00007513"/>
    </source>
</evidence>